<reference evidence="2" key="1">
    <citation type="submission" date="2023-04" db="EMBL/GenBank/DDBJ databases">
        <title>Black Yeasts Isolated from many extreme environments.</title>
        <authorList>
            <person name="Coleine C."/>
            <person name="Stajich J.E."/>
            <person name="Selbmann L."/>
        </authorList>
    </citation>
    <scope>NUCLEOTIDE SEQUENCE</scope>
    <source>
        <strain evidence="2">CCFEE 5312</strain>
    </source>
</reference>
<feature type="compositionally biased region" description="Polar residues" evidence="1">
    <location>
        <begin position="179"/>
        <end position="189"/>
    </location>
</feature>
<evidence type="ECO:0000256" key="1">
    <source>
        <dbReference type="SAM" id="MobiDB-lite"/>
    </source>
</evidence>
<dbReference type="AlphaFoldDB" id="A0AAJ0GC46"/>
<comment type="caution">
    <text evidence="2">The sequence shown here is derived from an EMBL/GenBank/DDBJ whole genome shotgun (WGS) entry which is preliminary data.</text>
</comment>
<protein>
    <submittedName>
        <fullName evidence="2">Uncharacterized protein</fullName>
    </submittedName>
</protein>
<keyword evidence="3" id="KW-1185">Reference proteome</keyword>
<name>A0AAJ0GC46_9PEZI</name>
<accession>A0AAJ0GC46</accession>
<feature type="compositionally biased region" description="Basic and acidic residues" evidence="1">
    <location>
        <begin position="168"/>
        <end position="178"/>
    </location>
</feature>
<feature type="compositionally biased region" description="Basic and acidic residues" evidence="1">
    <location>
        <begin position="52"/>
        <end position="62"/>
    </location>
</feature>
<evidence type="ECO:0000313" key="3">
    <source>
        <dbReference type="Proteomes" id="UP001271007"/>
    </source>
</evidence>
<gene>
    <name evidence="2" type="ORF">LTR09_005482</name>
</gene>
<dbReference type="Proteomes" id="UP001271007">
    <property type="component" value="Unassembled WGS sequence"/>
</dbReference>
<dbReference type="EMBL" id="JAWDJX010000016">
    <property type="protein sequence ID" value="KAK3053313.1"/>
    <property type="molecule type" value="Genomic_DNA"/>
</dbReference>
<feature type="region of interest" description="Disordered" evidence="1">
    <location>
        <begin position="253"/>
        <end position="301"/>
    </location>
</feature>
<feature type="region of interest" description="Disordered" evidence="1">
    <location>
        <begin position="26"/>
        <end position="102"/>
    </location>
</feature>
<evidence type="ECO:0000313" key="2">
    <source>
        <dbReference type="EMBL" id="KAK3053313.1"/>
    </source>
</evidence>
<proteinExistence type="predicted"/>
<feature type="region of interest" description="Disordered" evidence="1">
    <location>
        <begin position="147"/>
        <end position="193"/>
    </location>
</feature>
<sequence>MSNISDYEDGMYPGILMIVEDPKNKHQPFTKYERHPGSTTWTRKQAGPPAGHLEDPLEEHDSIATPFKSKWSKGKSAGQLTDPFADLGLGPPPPPPSNDDGVDFKNLTTLEKRILGMCSRTTHPFPTWYPKRDHSLKKTFIVSLSHSFIPDSDKPAPNTSKVKAKNAAGEDKTKESRSNTRAKQAQTNNSDEEEGSFKWVAYVTWGKDPQPPINRLCKSHPRNTTTAAMESLLTELGLKLDIMIQAGKFDVKSDDAQGKAGSGNVKPEGAARKPASGHGDNGSREGGRASFFDDRTFERQM</sequence>
<organism evidence="2 3">
    <name type="scientific">Extremus antarcticus</name>
    <dbReference type="NCBI Taxonomy" id="702011"/>
    <lineage>
        <taxon>Eukaryota</taxon>
        <taxon>Fungi</taxon>
        <taxon>Dikarya</taxon>
        <taxon>Ascomycota</taxon>
        <taxon>Pezizomycotina</taxon>
        <taxon>Dothideomycetes</taxon>
        <taxon>Dothideomycetidae</taxon>
        <taxon>Mycosphaerellales</taxon>
        <taxon>Extremaceae</taxon>
        <taxon>Extremus</taxon>
    </lineage>
</organism>
<feature type="compositionally biased region" description="Basic and acidic residues" evidence="1">
    <location>
        <begin position="281"/>
        <end position="301"/>
    </location>
</feature>